<dbReference type="EMBL" id="CP051680">
    <property type="protein sequence ID" value="QJD86594.1"/>
    <property type="molecule type" value="Genomic_DNA"/>
</dbReference>
<dbReference type="Pfam" id="PF14498">
    <property type="entry name" value="Glyco_hyd_65N_2"/>
    <property type="match status" value="1"/>
</dbReference>
<name>A0A7Z2VPA5_9BACL</name>
<proteinExistence type="predicted"/>
<dbReference type="Pfam" id="PF21307">
    <property type="entry name" value="Glyco_hydro_95_C"/>
    <property type="match status" value="1"/>
</dbReference>
<dbReference type="GO" id="GO:0004560">
    <property type="term" value="F:alpha-L-fucosidase activity"/>
    <property type="evidence" value="ECO:0007669"/>
    <property type="project" value="InterPro"/>
</dbReference>
<dbReference type="KEGG" id="cheb:HH215_27750"/>
<dbReference type="PIRSF" id="PIRSF007663">
    <property type="entry name" value="UCP007663"/>
    <property type="match status" value="1"/>
</dbReference>
<evidence type="ECO:0000259" key="1">
    <source>
        <dbReference type="Pfam" id="PF14498"/>
    </source>
</evidence>
<sequence length="778" mass="85951">MNGMKLKYSRPATNWSQGLPIGNGRMGAVIQGGIQSERWNLTEVTYWSGRPEEISGSAQSKAELDRMRDAFFAGDYRLGEQLAQQSLQPAKSNFGTNLSLCDLTLRFDSQGERFARELDLEEAIVHHSYQADGRRHKREVFASHADGIVASRIWSEQPGEVSFVLGLQGRTTDFSVTATVEDGCGTIGFAGQATENMHSDGSCGVFSRGAVKVVAQGGTVGEEAGTVIVNNADEAFIYFAVATDYGQSGEDWTMESGKRLEHAISKGYEKIREDHIADYRKLYARVSLELGDSGGRSELAIDERIRLLMDKPELEQGGDPQLFALFYQYGRYLTIAGSREDSPLPMNLQGIWNDGEANRMQWSCDYHLDVNTQMNYFPTESGNLAECHVPLMTFVARLADAGRAAADGFYGCEGWVAHVFTNAWGFASPGWETSWGLNVTGGLWIATHLREHYEFGLDERFLRETAYPVLKEAAAFFLDYLTVHPQYGWLVTGPSNSPENSFYLGSDPTVTHQLSMGATMDQMLVRDLFEFCLSSAETLDADHAFQEKLRHSIALLPPLRIGAKGQLQEWLEDYGEAQPDHRHLSHLFGLYPGNQITPSGTPELCEAARTTLNNRMGRADLEDVEFTLAMIAASFARLRDGANAHKQLKYLIGRLCFDNLFTYSKAGIAGAETNIFVADGNFGGTAAIAEILLQSHAGQIDVLPALPEQWSTGKVEGLRAKGNVEVDIAWENGSLTETSLRAFTSGTLEVIVRYGNLTVHLDLEQGHTYKLDGRLRLL</sequence>
<dbReference type="Proteomes" id="UP000502248">
    <property type="component" value="Chromosome"/>
</dbReference>
<dbReference type="SUPFAM" id="SSF48208">
    <property type="entry name" value="Six-hairpin glycosidases"/>
    <property type="match status" value="1"/>
</dbReference>
<dbReference type="PANTHER" id="PTHR31084">
    <property type="entry name" value="ALPHA-L-FUCOSIDASE 2"/>
    <property type="match status" value="1"/>
</dbReference>
<dbReference type="InterPro" id="IPR027414">
    <property type="entry name" value="GH95_N_dom"/>
</dbReference>
<evidence type="ECO:0000313" key="4">
    <source>
        <dbReference type="EMBL" id="QJD86594.1"/>
    </source>
</evidence>
<accession>A0A7Z2VPA5</accession>
<dbReference type="PANTHER" id="PTHR31084:SF0">
    <property type="entry name" value="ALPHA-L-FUCOSIDASE 2"/>
    <property type="match status" value="1"/>
</dbReference>
<evidence type="ECO:0000313" key="5">
    <source>
        <dbReference type="Proteomes" id="UP000502248"/>
    </source>
</evidence>
<evidence type="ECO:0000259" key="3">
    <source>
        <dbReference type="Pfam" id="PF22124"/>
    </source>
</evidence>
<dbReference type="RefSeq" id="WP_169282843.1">
    <property type="nucleotide sequence ID" value="NZ_CP051680.1"/>
</dbReference>
<dbReference type="InterPro" id="IPR016518">
    <property type="entry name" value="Alpha-L-fucosidase"/>
</dbReference>
<protein>
    <submittedName>
        <fullName evidence="4">Glycoside hydrolase family 95 protein</fullName>
    </submittedName>
</protein>
<reference evidence="4 5" key="1">
    <citation type="submission" date="2020-04" db="EMBL/GenBank/DDBJ databases">
        <title>Genome sequencing of novel species.</title>
        <authorList>
            <person name="Heo J."/>
            <person name="Kim S.-J."/>
            <person name="Kim J.-S."/>
            <person name="Hong S.-B."/>
            <person name="Kwon S.-W."/>
        </authorList>
    </citation>
    <scope>NUCLEOTIDE SEQUENCE [LARGE SCALE GENOMIC DNA]</scope>
    <source>
        <strain evidence="4 5">MFER-1</strain>
    </source>
</reference>
<dbReference type="InterPro" id="IPR049053">
    <property type="entry name" value="AFCA-like_C"/>
</dbReference>
<dbReference type="InterPro" id="IPR008928">
    <property type="entry name" value="6-hairpin_glycosidase_sf"/>
</dbReference>
<keyword evidence="4" id="KW-0378">Hydrolase</keyword>
<dbReference type="Pfam" id="PF22124">
    <property type="entry name" value="Glyco_hydro_95_cat"/>
    <property type="match status" value="1"/>
</dbReference>
<gene>
    <name evidence="4" type="ORF">HH215_27750</name>
</gene>
<organism evidence="4 5">
    <name type="scientific">Cohnella herbarum</name>
    <dbReference type="NCBI Taxonomy" id="2728023"/>
    <lineage>
        <taxon>Bacteria</taxon>
        <taxon>Bacillati</taxon>
        <taxon>Bacillota</taxon>
        <taxon>Bacilli</taxon>
        <taxon>Bacillales</taxon>
        <taxon>Paenibacillaceae</taxon>
        <taxon>Cohnella</taxon>
    </lineage>
</organism>
<dbReference type="AlphaFoldDB" id="A0A7Z2VPA5"/>
<feature type="domain" description="Glycosyl hydrolase family 95 N-terminal" evidence="1">
    <location>
        <begin position="6"/>
        <end position="247"/>
    </location>
</feature>
<dbReference type="Gene3D" id="1.50.10.10">
    <property type="match status" value="1"/>
</dbReference>
<evidence type="ECO:0000259" key="2">
    <source>
        <dbReference type="Pfam" id="PF21307"/>
    </source>
</evidence>
<dbReference type="InterPro" id="IPR054363">
    <property type="entry name" value="GH95_cat"/>
</dbReference>
<feature type="domain" description="Glycosyl hydrolase family 95 catalytic" evidence="3">
    <location>
        <begin position="267"/>
        <end position="692"/>
    </location>
</feature>
<keyword evidence="5" id="KW-1185">Reference proteome</keyword>
<feature type="domain" description="Alpha fucosidase A-like C-terminal" evidence="2">
    <location>
        <begin position="694"/>
        <end position="758"/>
    </location>
</feature>
<dbReference type="InterPro" id="IPR012341">
    <property type="entry name" value="6hp_glycosidase-like_sf"/>
</dbReference>
<dbReference type="GO" id="GO:0005975">
    <property type="term" value="P:carbohydrate metabolic process"/>
    <property type="evidence" value="ECO:0007669"/>
    <property type="project" value="InterPro"/>
</dbReference>